<gene>
    <name evidence="1" type="primary">TIM21</name>
    <name evidence="1" type="ORF">IWW38_002942</name>
</gene>
<dbReference type="EMBL" id="JANBVB010000585">
    <property type="protein sequence ID" value="KAJ2893202.1"/>
    <property type="molecule type" value="Genomic_DNA"/>
</dbReference>
<proteinExistence type="predicted"/>
<name>A0ACC1M2V0_9FUNG</name>
<sequence>MLSRNRCLSRRLALSSRILLRPARQIRPSRVYSTTSSSKPRTAAEIAGTAGNVLLIGSVATLFSYIMYTLYDNLFAEHGTTRIYNESLDLIRANPQIKQYFGPLPVAGFGEPTQSQRQRQRAIANRQFVDPQGRNRLSMKYYVDDAKRSGPYVGVVKLDLAQSPVTGSWDYNYIVVDLYERSQQQKQSVGRVLVLVTDEFAKLVKDFETERRNHKFTPKHHNEEGAWTSLLNPANWRK</sequence>
<protein>
    <submittedName>
        <fullName evidence="1">Mitochondrial import inner membrane translocase subunit tim21</fullName>
    </submittedName>
</protein>
<keyword evidence="2" id="KW-1185">Reference proteome</keyword>
<accession>A0ACC1M2V0</accession>
<reference evidence="1" key="1">
    <citation type="submission" date="2022-07" db="EMBL/GenBank/DDBJ databases">
        <title>Phylogenomic reconstructions and comparative analyses of Kickxellomycotina fungi.</title>
        <authorList>
            <person name="Reynolds N.K."/>
            <person name="Stajich J.E."/>
            <person name="Barry K."/>
            <person name="Grigoriev I.V."/>
            <person name="Crous P."/>
            <person name="Smith M.E."/>
        </authorList>
    </citation>
    <scope>NUCLEOTIDE SEQUENCE</scope>
    <source>
        <strain evidence="1">CBS 190363</strain>
    </source>
</reference>
<organism evidence="1 2">
    <name type="scientific">Coemansia aciculifera</name>
    <dbReference type="NCBI Taxonomy" id="417176"/>
    <lineage>
        <taxon>Eukaryota</taxon>
        <taxon>Fungi</taxon>
        <taxon>Fungi incertae sedis</taxon>
        <taxon>Zoopagomycota</taxon>
        <taxon>Kickxellomycotina</taxon>
        <taxon>Kickxellomycetes</taxon>
        <taxon>Kickxellales</taxon>
        <taxon>Kickxellaceae</taxon>
        <taxon>Coemansia</taxon>
    </lineage>
</organism>
<evidence type="ECO:0000313" key="1">
    <source>
        <dbReference type="EMBL" id="KAJ2893202.1"/>
    </source>
</evidence>
<evidence type="ECO:0000313" key="2">
    <source>
        <dbReference type="Proteomes" id="UP001139981"/>
    </source>
</evidence>
<comment type="caution">
    <text evidence="1">The sequence shown here is derived from an EMBL/GenBank/DDBJ whole genome shotgun (WGS) entry which is preliminary data.</text>
</comment>
<dbReference type="Proteomes" id="UP001139981">
    <property type="component" value="Unassembled WGS sequence"/>
</dbReference>